<dbReference type="PANTHER" id="PTHR42928:SF5">
    <property type="entry name" value="BLR1237 PROTEIN"/>
    <property type="match status" value="1"/>
</dbReference>
<gene>
    <name evidence="3" type="ORF">H8R02_21585</name>
</gene>
<feature type="signal peptide" evidence="2">
    <location>
        <begin position="1"/>
        <end position="24"/>
    </location>
</feature>
<sequence length="323" mass="34751">MNFRFTRRACMATLAFAAAFGTQAQDAFPIANKPVTLILPAIGGSTGDRVLRMFAERLKEDWKVPVIVDAKPGAAGVVGTVHGVNAAPDGHTILLGYSHLTQAIAFNQKRPYDALNDLIPVARICDLPMLYLTADPSVKTMADAVARLKGAKGSYGSYGNATTSHIYSELVNKRNNLDMVHAAYKGTPPLITDLIGGQINTAVVDLGNTMGQVKAGKLKALAITGNKRNKLVPDVPTFAELGYSEVSQPGRYWLMLPKGTPPATVEKIRTSILNVLKAPEVQEQLISMGIDPAPAEREDVAGNMRADIEYWKRVVQITGIKAD</sequence>
<reference evidence="3" key="1">
    <citation type="submission" date="2020-08" db="EMBL/GenBank/DDBJ databases">
        <title>Ramlibacter sp. GTP1 16S ribosomal RNA gene genome sequencing and assembly.</title>
        <authorList>
            <person name="Kang M."/>
        </authorList>
    </citation>
    <scope>NUCLEOTIDE SEQUENCE</scope>
    <source>
        <strain evidence="3">GTP1</strain>
    </source>
</reference>
<evidence type="ECO:0000256" key="2">
    <source>
        <dbReference type="SAM" id="SignalP"/>
    </source>
</evidence>
<evidence type="ECO:0000256" key="1">
    <source>
        <dbReference type="ARBA" id="ARBA00006987"/>
    </source>
</evidence>
<name>A0A923MAY7_9BURK</name>
<dbReference type="PANTHER" id="PTHR42928">
    <property type="entry name" value="TRICARBOXYLATE-BINDING PROTEIN"/>
    <property type="match status" value="1"/>
</dbReference>
<dbReference type="InterPro" id="IPR005064">
    <property type="entry name" value="BUG"/>
</dbReference>
<comment type="similarity">
    <text evidence="1">Belongs to the UPF0065 (bug) family.</text>
</comment>
<dbReference type="Proteomes" id="UP000596827">
    <property type="component" value="Unassembled WGS sequence"/>
</dbReference>
<protein>
    <submittedName>
        <fullName evidence="3">Tripartite tricarboxylate transporter substrate binding protein</fullName>
    </submittedName>
</protein>
<dbReference type="Gene3D" id="3.40.190.10">
    <property type="entry name" value="Periplasmic binding protein-like II"/>
    <property type="match status" value="1"/>
</dbReference>
<proteinExistence type="inferred from homology"/>
<dbReference type="EMBL" id="JACORU010000009">
    <property type="protein sequence ID" value="MBC5767073.1"/>
    <property type="molecule type" value="Genomic_DNA"/>
</dbReference>
<dbReference type="PIRSF" id="PIRSF017082">
    <property type="entry name" value="YflP"/>
    <property type="match status" value="1"/>
</dbReference>
<dbReference type="Pfam" id="PF03401">
    <property type="entry name" value="TctC"/>
    <property type="match status" value="1"/>
</dbReference>
<feature type="chain" id="PRO_5036678214" evidence="2">
    <location>
        <begin position="25"/>
        <end position="323"/>
    </location>
</feature>
<evidence type="ECO:0000313" key="4">
    <source>
        <dbReference type="Proteomes" id="UP000596827"/>
    </source>
</evidence>
<comment type="caution">
    <text evidence="3">The sequence shown here is derived from an EMBL/GenBank/DDBJ whole genome shotgun (WGS) entry which is preliminary data.</text>
</comment>
<dbReference type="InterPro" id="IPR042100">
    <property type="entry name" value="Bug_dom1"/>
</dbReference>
<dbReference type="RefSeq" id="WP_187083568.1">
    <property type="nucleotide sequence ID" value="NZ_JACORU010000009.1"/>
</dbReference>
<dbReference type="Gene3D" id="3.40.190.150">
    <property type="entry name" value="Bordetella uptake gene, domain 1"/>
    <property type="match status" value="1"/>
</dbReference>
<dbReference type="AlphaFoldDB" id="A0A923MAY7"/>
<accession>A0A923MAY7</accession>
<keyword evidence="4" id="KW-1185">Reference proteome</keyword>
<keyword evidence="2" id="KW-0732">Signal</keyword>
<evidence type="ECO:0000313" key="3">
    <source>
        <dbReference type="EMBL" id="MBC5767073.1"/>
    </source>
</evidence>
<organism evidence="3 4">
    <name type="scientific">Ramlibacter albus</name>
    <dbReference type="NCBI Taxonomy" id="2079448"/>
    <lineage>
        <taxon>Bacteria</taxon>
        <taxon>Pseudomonadati</taxon>
        <taxon>Pseudomonadota</taxon>
        <taxon>Betaproteobacteria</taxon>
        <taxon>Burkholderiales</taxon>
        <taxon>Comamonadaceae</taxon>
        <taxon>Ramlibacter</taxon>
    </lineage>
</organism>
<dbReference type="SUPFAM" id="SSF53850">
    <property type="entry name" value="Periplasmic binding protein-like II"/>
    <property type="match status" value="1"/>
</dbReference>
<dbReference type="CDD" id="cd07012">
    <property type="entry name" value="PBP2_Bug_TTT"/>
    <property type="match status" value="1"/>
</dbReference>